<keyword evidence="1" id="KW-0732">Signal</keyword>
<feature type="chain" id="PRO_5039331264" evidence="1">
    <location>
        <begin position="21"/>
        <end position="164"/>
    </location>
</feature>
<dbReference type="SUPFAM" id="SSF52833">
    <property type="entry name" value="Thioredoxin-like"/>
    <property type="match status" value="1"/>
</dbReference>
<proteinExistence type="predicted"/>
<reference evidence="3" key="1">
    <citation type="submission" date="2020-10" db="EMBL/GenBank/DDBJ databases">
        <authorList>
            <person name="Gilroy R."/>
        </authorList>
    </citation>
    <scope>NUCLEOTIDE SEQUENCE</scope>
    <source>
        <strain evidence="3">B3-1481</strain>
    </source>
</reference>
<evidence type="ECO:0000313" key="4">
    <source>
        <dbReference type="Proteomes" id="UP000823769"/>
    </source>
</evidence>
<accession>A0A9D9IWQ6</accession>
<name>A0A9D9IWQ6_9BACT</name>
<dbReference type="Proteomes" id="UP000823769">
    <property type="component" value="Unassembled WGS sequence"/>
</dbReference>
<organism evidence="3 4">
    <name type="scientific">Candidatus Cryptobacteroides avistercoris</name>
    <dbReference type="NCBI Taxonomy" id="2840758"/>
    <lineage>
        <taxon>Bacteria</taxon>
        <taxon>Pseudomonadati</taxon>
        <taxon>Bacteroidota</taxon>
        <taxon>Bacteroidia</taxon>
        <taxon>Bacteroidales</taxon>
        <taxon>Candidatus Cryptobacteroides</taxon>
    </lineage>
</organism>
<dbReference type="PROSITE" id="PS51352">
    <property type="entry name" value="THIOREDOXIN_2"/>
    <property type="match status" value="1"/>
</dbReference>
<reference evidence="3" key="2">
    <citation type="journal article" date="2021" name="PeerJ">
        <title>Extensive microbial diversity within the chicken gut microbiome revealed by metagenomics and culture.</title>
        <authorList>
            <person name="Gilroy R."/>
            <person name="Ravi A."/>
            <person name="Getino M."/>
            <person name="Pursley I."/>
            <person name="Horton D.L."/>
            <person name="Alikhan N.F."/>
            <person name="Baker D."/>
            <person name="Gharbi K."/>
            <person name="Hall N."/>
            <person name="Watson M."/>
            <person name="Adriaenssens E.M."/>
            <person name="Foster-Nyarko E."/>
            <person name="Jarju S."/>
            <person name="Secka A."/>
            <person name="Antonio M."/>
            <person name="Oren A."/>
            <person name="Chaudhuri R.R."/>
            <person name="La Ragione R."/>
            <person name="Hildebrand F."/>
            <person name="Pallen M.J."/>
        </authorList>
    </citation>
    <scope>NUCLEOTIDE SEQUENCE</scope>
    <source>
        <strain evidence="3">B3-1481</strain>
    </source>
</reference>
<dbReference type="GO" id="GO:0016209">
    <property type="term" value="F:antioxidant activity"/>
    <property type="evidence" value="ECO:0007669"/>
    <property type="project" value="InterPro"/>
</dbReference>
<feature type="signal peptide" evidence="1">
    <location>
        <begin position="1"/>
        <end position="20"/>
    </location>
</feature>
<dbReference type="CDD" id="cd02966">
    <property type="entry name" value="TlpA_like_family"/>
    <property type="match status" value="1"/>
</dbReference>
<evidence type="ECO:0000313" key="3">
    <source>
        <dbReference type="EMBL" id="MBO8480012.1"/>
    </source>
</evidence>
<evidence type="ECO:0000259" key="2">
    <source>
        <dbReference type="PROSITE" id="PS51352"/>
    </source>
</evidence>
<dbReference type="PANTHER" id="PTHR42852:SF17">
    <property type="entry name" value="THIOREDOXIN-LIKE PROTEIN HI_1115"/>
    <property type="match status" value="1"/>
</dbReference>
<protein>
    <submittedName>
        <fullName evidence="3">TlpA family protein disulfide reductase</fullName>
    </submittedName>
</protein>
<dbReference type="EMBL" id="JADILW010000042">
    <property type="protein sequence ID" value="MBO8480012.1"/>
    <property type="molecule type" value="Genomic_DNA"/>
</dbReference>
<sequence length="164" mass="18046">MKTKFVLSAVLCLLPFLGQAQNVLPDIEVKDLEGQACSIKTALDGSTPVILTFWSTTCKPCLQELGAMNDAYVDWSDEADFKIVAVARDDARSSSKVAPMVKGRGWTDFNYYLDENGDLARAMNVQVDPTAFVLDGEGNIVFTHIGYTPGSEEELFDQILELQD</sequence>
<dbReference type="AlphaFoldDB" id="A0A9D9IWQ6"/>
<dbReference type="PANTHER" id="PTHR42852">
    <property type="entry name" value="THIOL:DISULFIDE INTERCHANGE PROTEIN DSBE"/>
    <property type="match status" value="1"/>
</dbReference>
<dbReference type="GO" id="GO:0016491">
    <property type="term" value="F:oxidoreductase activity"/>
    <property type="evidence" value="ECO:0007669"/>
    <property type="project" value="InterPro"/>
</dbReference>
<gene>
    <name evidence="3" type="ORF">IAB76_02735</name>
</gene>
<evidence type="ECO:0000256" key="1">
    <source>
        <dbReference type="SAM" id="SignalP"/>
    </source>
</evidence>
<dbReference type="Gene3D" id="3.40.30.10">
    <property type="entry name" value="Glutaredoxin"/>
    <property type="match status" value="1"/>
</dbReference>
<dbReference type="InterPro" id="IPR000866">
    <property type="entry name" value="AhpC/TSA"/>
</dbReference>
<dbReference type="InterPro" id="IPR013766">
    <property type="entry name" value="Thioredoxin_domain"/>
</dbReference>
<dbReference type="InterPro" id="IPR050553">
    <property type="entry name" value="Thioredoxin_ResA/DsbE_sf"/>
</dbReference>
<feature type="domain" description="Thioredoxin" evidence="2">
    <location>
        <begin position="18"/>
        <end position="164"/>
    </location>
</feature>
<dbReference type="Pfam" id="PF00578">
    <property type="entry name" value="AhpC-TSA"/>
    <property type="match status" value="1"/>
</dbReference>
<comment type="caution">
    <text evidence="3">The sequence shown here is derived from an EMBL/GenBank/DDBJ whole genome shotgun (WGS) entry which is preliminary data.</text>
</comment>
<dbReference type="InterPro" id="IPR036249">
    <property type="entry name" value="Thioredoxin-like_sf"/>
</dbReference>